<organism evidence="1 2">
    <name type="scientific">Chlamydomonas reinhardtii</name>
    <name type="common">Chlamydomonas smithii</name>
    <dbReference type="NCBI Taxonomy" id="3055"/>
    <lineage>
        <taxon>Eukaryota</taxon>
        <taxon>Viridiplantae</taxon>
        <taxon>Chlorophyta</taxon>
        <taxon>core chlorophytes</taxon>
        <taxon>Chlorophyceae</taxon>
        <taxon>CS clade</taxon>
        <taxon>Chlamydomonadales</taxon>
        <taxon>Chlamydomonadaceae</taxon>
        <taxon>Chlamydomonas</taxon>
    </lineage>
</organism>
<name>A0A2K3CXK3_CHLRE</name>
<evidence type="ECO:0000313" key="1">
    <source>
        <dbReference type="EMBL" id="PNW72979.1"/>
    </source>
</evidence>
<accession>A0A2K3CXK3</accession>
<dbReference type="GeneID" id="66056186"/>
<sequence>MRGGLSVDPQPKALGCLILRQRRGLRLIPLISHPSDLTPIPAPKVLLPFLLLFAINFTPDLASIAQEVC</sequence>
<dbReference type="Gramene" id="PNW72979">
    <property type="protein sequence ID" value="PNW72979"/>
    <property type="gene ID" value="CHLRE_14g614076v5"/>
</dbReference>
<proteinExistence type="predicted"/>
<gene>
    <name evidence="1" type="ORF">CHLRE_14g614076v5</name>
</gene>
<dbReference type="RefSeq" id="XP_042916727.1">
    <property type="nucleotide sequence ID" value="XM_043070054.1"/>
</dbReference>
<protein>
    <submittedName>
        <fullName evidence="1">Uncharacterized protein</fullName>
    </submittedName>
</protein>
<dbReference type="EMBL" id="CM008975">
    <property type="protein sequence ID" value="PNW72979.1"/>
    <property type="molecule type" value="Genomic_DNA"/>
</dbReference>
<reference evidence="1 2" key="1">
    <citation type="journal article" date="2007" name="Science">
        <title>The Chlamydomonas genome reveals the evolution of key animal and plant functions.</title>
        <authorList>
            <person name="Merchant S.S."/>
            <person name="Prochnik S.E."/>
            <person name="Vallon O."/>
            <person name="Harris E.H."/>
            <person name="Karpowicz S.J."/>
            <person name="Witman G.B."/>
            <person name="Terry A."/>
            <person name="Salamov A."/>
            <person name="Fritz-Laylin L.K."/>
            <person name="Marechal-Drouard L."/>
            <person name="Marshall W.F."/>
            <person name="Qu L.H."/>
            <person name="Nelson D.R."/>
            <person name="Sanderfoot A.A."/>
            <person name="Spalding M.H."/>
            <person name="Kapitonov V.V."/>
            <person name="Ren Q."/>
            <person name="Ferris P."/>
            <person name="Lindquist E."/>
            <person name="Shapiro H."/>
            <person name="Lucas S.M."/>
            <person name="Grimwood J."/>
            <person name="Schmutz J."/>
            <person name="Cardol P."/>
            <person name="Cerutti H."/>
            <person name="Chanfreau G."/>
            <person name="Chen C.L."/>
            <person name="Cognat V."/>
            <person name="Croft M.T."/>
            <person name="Dent R."/>
            <person name="Dutcher S."/>
            <person name="Fernandez E."/>
            <person name="Fukuzawa H."/>
            <person name="Gonzalez-Ballester D."/>
            <person name="Gonzalez-Halphen D."/>
            <person name="Hallmann A."/>
            <person name="Hanikenne M."/>
            <person name="Hippler M."/>
            <person name="Inwood W."/>
            <person name="Jabbari K."/>
            <person name="Kalanon M."/>
            <person name="Kuras R."/>
            <person name="Lefebvre P.A."/>
            <person name="Lemaire S.D."/>
            <person name="Lobanov A.V."/>
            <person name="Lohr M."/>
            <person name="Manuell A."/>
            <person name="Meier I."/>
            <person name="Mets L."/>
            <person name="Mittag M."/>
            <person name="Mittelmeier T."/>
            <person name="Moroney J.V."/>
            <person name="Moseley J."/>
            <person name="Napoli C."/>
            <person name="Nedelcu A.M."/>
            <person name="Niyogi K."/>
            <person name="Novoselov S.V."/>
            <person name="Paulsen I.T."/>
            <person name="Pazour G."/>
            <person name="Purton S."/>
            <person name="Ral J.P."/>
            <person name="Riano-Pachon D.M."/>
            <person name="Riekhof W."/>
            <person name="Rymarquis L."/>
            <person name="Schroda M."/>
            <person name="Stern D."/>
            <person name="Umen J."/>
            <person name="Willows R."/>
            <person name="Wilson N."/>
            <person name="Zimmer S.L."/>
            <person name="Allmer J."/>
            <person name="Balk J."/>
            <person name="Bisova K."/>
            <person name="Chen C.J."/>
            <person name="Elias M."/>
            <person name="Gendler K."/>
            <person name="Hauser C."/>
            <person name="Lamb M.R."/>
            <person name="Ledford H."/>
            <person name="Long J.C."/>
            <person name="Minagawa J."/>
            <person name="Page M.D."/>
            <person name="Pan J."/>
            <person name="Pootakham W."/>
            <person name="Roje S."/>
            <person name="Rose A."/>
            <person name="Stahlberg E."/>
            <person name="Terauchi A.M."/>
            <person name="Yang P."/>
            <person name="Ball S."/>
            <person name="Bowler C."/>
            <person name="Dieckmann C.L."/>
            <person name="Gladyshev V.N."/>
            <person name="Green P."/>
            <person name="Jorgensen R."/>
            <person name="Mayfield S."/>
            <person name="Mueller-Roeber B."/>
            <person name="Rajamani S."/>
            <person name="Sayre R.T."/>
            <person name="Brokstein P."/>
            <person name="Dubchak I."/>
            <person name="Goodstein D."/>
            <person name="Hornick L."/>
            <person name="Huang Y.W."/>
            <person name="Jhaveri J."/>
            <person name="Luo Y."/>
            <person name="Martinez D."/>
            <person name="Ngau W.C."/>
            <person name="Otillar B."/>
            <person name="Poliakov A."/>
            <person name="Porter A."/>
            <person name="Szajkowski L."/>
            <person name="Werner G."/>
            <person name="Zhou K."/>
            <person name="Grigoriev I.V."/>
            <person name="Rokhsar D.S."/>
            <person name="Grossman A.R."/>
        </authorList>
    </citation>
    <scope>NUCLEOTIDE SEQUENCE [LARGE SCALE GENOMIC DNA]</scope>
    <source>
        <strain evidence="2">CC-503</strain>
    </source>
</reference>
<dbReference type="Proteomes" id="UP000006906">
    <property type="component" value="Chromosome 14"/>
</dbReference>
<dbReference type="AlphaFoldDB" id="A0A2K3CXK3"/>
<evidence type="ECO:0000313" key="2">
    <source>
        <dbReference type="Proteomes" id="UP000006906"/>
    </source>
</evidence>
<dbReference type="InParanoid" id="A0A2K3CXK3"/>
<keyword evidence="2" id="KW-1185">Reference proteome</keyword>
<dbReference type="KEGG" id="cre:CHLRE_14g614076v5"/>